<evidence type="ECO:0000256" key="8">
    <source>
        <dbReference type="ARBA" id="ARBA00023170"/>
    </source>
</evidence>
<organism evidence="13 14">
    <name type="scientific">Persephonella marina (strain DSM 14350 / EX-H1)</name>
    <dbReference type="NCBI Taxonomy" id="123214"/>
    <lineage>
        <taxon>Bacteria</taxon>
        <taxon>Pseudomonadati</taxon>
        <taxon>Aquificota</taxon>
        <taxon>Aquificia</taxon>
        <taxon>Aquificales</taxon>
        <taxon>Hydrogenothermaceae</taxon>
        <taxon>Persephonella</taxon>
    </lineage>
</organism>
<evidence type="ECO:0000256" key="4">
    <source>
        <dbReference type="ARBA" id="ARBA00022741"/>
    </source>
</evidence>
<evidence type="ECO:0000256" key="2">
    <source>
        <dbReference type="ARBA" id="ARBA00022475"/>
    </source>
</evidence>
<dbReference type="PANTHER" id="PTHR43134:SF1">
    <property type="entry name" value="SIGNAL RECOGNITION PARTICLE RECEPTOR SUBUNIT ALPHA"/>
    <property type="match status" value="1"/>
</dbReference>
<dbReference type="Gene3D" id="3.40.50.300">
    <property type="entry name" value="P-loop containing nucleotide triphosphate hydrolases"/>
    <property type="match status" value="1"/>
</dbReference>
<dbReference type="AlphaFoldDB" id="C0QT85"/>
<dbReference type="SMART" id="SM00382">
    <property type="entry name" value="AAA"/>
    <property type="match status" value="1"/>
</dbReference>
<dbReference type="GO" id="GO:0005886">
    <property type="term" value="C:plasma membrane"/>
    <property type="evidence" value="ECO:0007669"/>
    <property type="project" value="UniProtKB-SubCell"/>
</dbReference>
<dbReference type="InterPro" id="IPR000897">
    <property type="entry name" value="SRP54_GTPase_dom"/>
</dbReference>
<evidence type="ECO:0000259" key="12">
    <source>
        <dbReference type="PROSITE" id="PS00300"/>
    </source>
</evidence>
<dbReference type="GO" id="GO:0005047">
    <property type="term" value="F:signal recognition particle binding"/>
    <property type="evidence" value="ECO:0007669"/>
    <property type="project" value="TreeGrafter"/>
</dbReference>
<keyword evidence="14" id="KW-1185">Reference proteome</keyword>
<keyword evidence="11" id="KW-0997">Cell inner membrane</keyword>
<feature type="domain" description="SRP54-type proteins GTP-binding" evidence="12">
    <location>
        <begin position="277"/>
        <end position="290"/>
    </location>
</feature>
<comment type="function">
    <text evidence="10">Involved in targeting and insertion of nascent membrane proteins into the cytoplasmic membrane. Acts as a receptor for the complex formed by the signal recognition particle (SRP) and the ribosome-nascent chain (RNC). Interaction with SRP-RNC leads to the transfer of the RNC complex to the Sec translocase for insertion into the membrane, the hydrolysis of GTP by both Ffh and FtsY, and the dissociation of the SRP-FtsY complex into the individual components.</text>
</comment>
<dbReference type="PANTHER" id="PTHR43134">
    <property type="entry name" value="SIGNAL RECOGNITION PARTICLE RECEPTOR SUBUNIT ALPHA"/>
    <property type="match status" value="1"/>
</dbReference>
<dbReference type="FunFam" id="3.40.50.300:FF:000053">
    <property type="entry name" value="Signal recognition particle receptor FtsY"/>
    <property type="match status" value="1"/>
</dbReference>
<keyword evidence="8 11" id="KW-0675">Receptor</keyword>
<dbReference type="EMBL" id="CP001230">
    <property type="protein sequence ID" value="ACO03304.1"/>
    <property type="molecule type" value="Genomic_DNA"/>
</dbReference>
<proteinExistence type="inferred from homology"/>
<evidence type="ECO:0000256" key="11">
    <source>
        <dbReference type="HAMAP-Rule" id="MF_00920"/>
    </source>
</evidence>
<dbReference type="Gene3D" id="1.20.120.140">
    <property type="entry name" value="Signal recognition particle SRP54, nucleotide-binding domain"/>
    <property type="match status" value="1"/>
</dbReference>
<keyword evidence="7 11" id="KW-0472">Membrane</keyword>
<dbReference type="RefSeq" id="WP_012675543.1">
    <property type="nucleotide sequence ID" value="NC_012440.1"/>
</dbReference>
<dbReference type="SUPFAM" id="SSF47364">
    <property type="entry name" value="Domain of the SRP/SRP receptor G-proteins"/>
    <property type="match status" value="1"/>
</dbReference>
<keyword evidence="5 11" id="KW-0378">Hydrolase</keyword>
<evidence type="ECO:0000256" key="7">
    <source>
        <dbReference type="ARBA" id="ARBA00023136"/>
    </source>
</evidence>
<dbReference type="FunFam" id="1.20.120.140:FF:000002">
    <property type="entry name" value="Signal recognition particle receptor FtsY"/>
    <property type="match status" value="1"/>
</dbReference>
<dbReference type="SMART" id="SM00962">
    <property type="entry name" value="SRP54"/>
    <property type="match status" value="1"/>
</dbReference>
<keyword evidence="6 11" id="KW-0342">GTP-binding</keyword>
<dbReference type="GO" id="GO:0003924">
    <property type="term" value="F:GTPase activity"/>
    <property type="evidence" value="ECO:0007669"/>
    <property type="project" value="UniProtKB-UniRule"/>
</dbReference>
<dbReference type="HAMAP" id="MF_00920">
    <property type="entry name" value="FtsY"/>
    <property type="match status" value="1"/>
</dbReference>
<dbReference type="InterPro" id="IPR027417">
    <property type="entry name" value="P-loop_NTPase"/>
</dbReference>
<evidence type="ECO:0000256" key="3">
    <source>
        <dbReference type="ARBA" id="ARBA00022490"/>
    </source>
</evidence>
<evidence type="ECO:0000256" key="9">
    <source>
        <dbReference type="ARBA" id="ARBA00048027"/>
    </source>
</evidence>
<dbReference type="SMART" id="SM00963">
    <property type="entry name" value="SRP54_N"/>
    <property type="match status" value="1"/>
</dbReference>
<evidence type="ECO:0000313" key="14">
    <source>
        <dbReference type="Proteomes" id="UP000001366"/>
    </source>
</evidence>
<evidence type="ECO:0000256" key="6">
    <source>
        <dbReference type="ARBA" id="ARBA00023134"/>
    </source>
</evidence>
<dbReference type="InterPro" id="IPR004390">
    <property type="entry name" value="SR_rcpt_FtsY"/>
</dbReference>
<dbReference type="GO" id="GO:0005525">
    <property type="term" value="F:GTP binding"/>
    <property type="evidence" value="ECO:0007669"/>
    <property type="project" value="UniProtKB-UniRule"/>
</dbReference>
<gene>
    <name evidence="11 13" type="primary">ftsY</name>
    <name evidence="13" type="ordered locus">PERMA_0103</name>
</gene>
<evidence type="ECO:0000256" key="1">
    <source>
        <dbReference type="ARBA" id="ARBA00004413"/>
    </source>
</evidence>
<dbReference type="KEGG" id="pmx:PERMA_0103"/>
<dbReference type="EC" id="3.6.5.4" evidence="11"/>
<dbReference type="InterPro" id="IPR003593">
    <property type="entry name" value="AAA+_ATPase"/>
</dbReference>
<dbReference type="Proteomes" id="UP000001366">
    <property type="component" value="Chromosome"/>
</dbReference>
<dbReference type="eggNOG" id="COG0552">
    <property type="taxonomic scope" value="Bacteria"/>
</dbReference>
<keyword evidence="3 11" id="KW-0963">Cytoplasm</keyword>
<dbReference type="InterPro" id="IPR042101">
    <property type="entry name" value="SRP54_N_sf"/>
</dbReference>
<dbReference type="PROSITE" id="PS00300">
    <property type="entry name" value="SRP54"/>
    <property type="match status" value="1"/>
</dbReference>
<dbReference type="PaxDb" id="123214-PERMA_0103"/>
<name>C0QT85_PERMH</name>
<feature type="binding site" evidence="11">
    <location>
        <begin position="256"/>
        <end position="259"/>
    </location>
    <ligand>
        <name>GTP</name>
        <dbReference type="ChEBI" id="CHEBI:37565"/>
    </ligand>
</feature>
<comment type="subunit">
    <text evidence="11">Part of the signal recognition particle protein translocation system, which is composed of SRP and FtsY.</text>
</comment>
<dbReference type="STRING" id="123214.PERMA_0103"/>
<comment type="catalytic activity">
    <reaction evidence="9 11">
        <text>GTP + H2O = GDP + phosphate + H(+)</text>
        <dbReference type="Rhea" id="RHEA:19669"/>
        <dbReference type="ChEBI" id="CHEBI:15377"/>
        <dbReference type="ChEBI" id="CHEBI:15378"/>
        <dbReference type="ChEBI" id="CHEBI:37565"/>
        <dbReference type="ChEBI" id="CHEBI:43474"/>
        <dbReference type="ChEBI" id="CHEBI:58189"/>
        <dbReference type="EC" id="3.6.5.4"/>
    </reaction>
</comment>
<dbReference type="HOGENOM" id="CLU_009301_3_4_0"/>
<dbReference type="Pfam" id="PF02881">
    <property type="entry name" value="SRP54_N"/>
    <property type="match status" value="1"/>
</dbReference>
<keyword evidence="4 11" id="KW-0547">Nucleotide-binding</keyword>
<dbReference type="Pfam" id="PF00448">
    <property type="entry name" value="SRP54"/>
    <property type="match status" value="1"/>
</dbReference>
<dbReference type="SUPFAM" id="SSF52540">
    <property type="entry name" value="P-loop containing nucleoside triphosphate hydrolases"/>
    <property type="match status" value="1"/>
</dbReference>
<feature type="binding site" evidence="11">
    <location>
        <begin position="192"/>
        <end position="196"/>
    </location>
    <ligand>
        <name>GTP</name>
        <dbReference type="ChEBI" id="CHEBI:37565"/>
    </ligand>
</feature>
<evidence type="ECO:0000256" key="5">
    <source>
        <dbReference type="ARBA" id="ARBA00022801"/>
    </source>
</evidence>
<keyword evidence="2 11" id="KW-1003">Cell membrane</keyword>
<feature type="binding site" evidence="11">
    <location>
        <begin position="110"/>
        <end position="117"/>
    </location>
    <ligand>
        <name>GTP</name>
        <dbReference type="ChEBI" id="CHEBI:37565"/>
    </ligand>
</feature>
<comment type="similarity">
    <text evidence="11">Belongs to the GTP-binding SRP family. FtsY subfamily.</text>
</comment>
<dbReference type="CDD" id="cd17874">
    <property type="entry name" value="FtsY"/>
    <property type="match status" value="1"/>
</dbReference>
<evidence type="ECO:0000313" key="13">
    <source>
        <dbReference type="EMBL" id="ACO03304.1"/>
    </source>
</evidence>
<evidence type="ECO:0000256" key="10">
    <source>
        <dbReference type="ARBA" id="ARBA00053570"/>
    </source>
</evidence>
<dbReference type="GO" id="GO:0005737">
    <property type="term" value="C:cytoplasm"/>
    <property type="evidence" value="ECO:0007669"/>
    <property type="project" value="UniProtKB-SubCell"/>
</dbReference>
<dbReference type="NCBIfam" id="TIGR00064">
    <property type="entry name" value="ftsY"/>
    <property type="match status" value="1"/>
</dbReference>
<dbReference type="OrthoDB" id="9804720at2"/>
<dbReference type="GO" id="GO:0006614">
    <property type="term" value="P:SRP-dependent cotranslational protein targeting to membrane"/>
    <property type="evidence" value="ECO:0007669"/>
    <property type="project" value="InterPro"/>
</dbReference>
<protein>
    <recommendedName>
        <fullName evidence="11">Signal recognition particle receptor FtsY</fullName>
        <shortName evidence="11">SRP receptor</shortName>
        <ecNumber evidence="11">3.6.5.4</ecNumber>
    </recommendedName>
</protein>
<comment type="subcellular location">
    <subcellularLocation>
        <location evidence="11">Cell inner membrane</location>
        <topology evidence="11">Peripheral membrane protein</topology>
        <orientation evidence="11">Cytoplasmic side</orientation>
    </subcellularLocation>
    <subcellularLocation>
        <location evidence="11">Cytoplasm</location>
    </subcellularLocation>
    <subcellularLocation>
        <location evidence="1">Cell membrane</location>
        <topology evidence="1">Peripheral membrane protein</topology>
        <orientation evidence="1">Cytoplasmic side</orientation>
    </subcellularLocation>
</comment>
<sequence>MFKSIVSKLKEGLSKTKKQISDSFNLISFGRKIDESLFEDIEMVLLKADVGLKATEEIIQFLREESKKRKITEGEDLKELLKEKLYEILKKCEGKLELGDQKPAVILFLGINGSGKTTTIGKLASQFVQEGKSVVLAAADTFRAAAIDQLEVWAERSGARIVKHTQGADPSAVVYDAVNSAKSRGDDIVLIDTAGRLHTKEHLMKELQKIKRTIKKLMPDQPVETILVLDGTIGQNSINQAKTFKESTDVTGIVITKLDGTAKGGAIIPICQELCIPVKFIGVGEDIEDLQPFDAKNFVDALFD</sequence>
<dbReference type="InterPro" id="IPR013822">
    <property type="entry name" value="Signal_recog_particl_SRP54_hlx"/>
</dbReference>
<dbReference type="InterPro" id="IPR036225">
    <property type="entry name" value="SRP/SRP_N"/>
</dbReference>
<accession>C0QT85</accession>
<reference evidence="13 14" key="1">
    <citation type="journal article" date="2009" name="J. Bacteriol.">
        <title>Complete and draft genome sequences of six members of the Aquificales.</title>
        <authorList>
            <person name="Reysenbach A.L."/>
            <person name="Hamamura N."/>
            <person name="Podar M."/>
            <person name="Griffiths E."/>
            <person name="Ferreira S."/>
            <person name="Hochstein R."/>
            <person name="Heidelberg J."/>
            <person name="Johnson J."/>
            <person name="Mead D."/>
            <person name="Pohorille A."/>
            <person name="Sarmiento M."/>
            <person name="Schweighofer K."/>
            <person name="Seshadri R."/>
            <person name="Voytek M.A."/>
        </authorList>
    </citation>
    <scope>NUCLEOTIDE SEQUENCE [LARGE SCALE GENOMIC DNA]</scope>
    <source>
        <strain evidence="14">DSM 14350 / EX-H1</strain>
    </source>
</reference>